<dbReference type="OrthoDB" id="409015at2759"/>
<dbReference type="PANTHER" id="PTHR35509:SF1">
    <property type="entry name" value="DOMAIN PROTEIN, PUTATIVE (DUF1995)-RELATED"/>
    <property type="match status" value="1"/>
</dbReference>
<feature type="domain" description="DUF1995" evidence="1">
    <location>
        <begin position="110"/>
        <end position="340"/>
    </location>
</feature>
<dbReference type="Proteomes" id="UP000604046">
    <property type="component" value="Unassembled WGS sequence"/>
</dbReference>
<proteinExistence type="predicted"/>
<organism evidence="2 3">
    <name type="scientific">Symbiodinium natans</name>
    <dbReference type="NCBI Taxonomy" id="878477"/>
    <lineage>
        <taxon>Eukaryota</taxon>
        <taxon>Sar</taxon>
        <taxon>Alveolata</taxon>
        <taxon>Dinophyceae</taxon>
        <taxon>Suessiales</taxon>
        <taxon>Symbiodiniaceae</taxon>
        <taxon>Symbiodinium</taxon>
    </lineage>
</organism>
<dbReference type="AlphaFoldDB" id="A0A812GZM0"/>
<evidence type="ECO:0000313" key="3">
    <source>
        <dbReference type="Proteomes" id="UP000604046"/>
    </source>
</evidence>
<dbReference type="EMBL" id="CAJNDS010000058">
    <property type="protein sequence ID" value="CAE6937495.1"/>
    <property type="molecule type" value="Genomic_DNA"/>
</dbReference>
<name>A0A812GZM0_9DINO</name>
<dbReference type="InterPro" id="IPR018962">
    <property type="entry name" value="DUF1995"/>
</dbReference>
<evidence type="ECO:0000313" key="2">
    <source>
        <dbReference type="EMBL" id="CAE6937495.1"/>
    </source>
</evidence>
<keyword evidence="3" id="KW-1185">Reference proteome</keyword>
<dbReference type="PANTHER" id="PTHR35509">
    <property type="entry name" value="DOMAIN PROTEIN, PUTATIVE (DUF1995)-RELATED"/>
    <property type="match status" value="1"/>
</dbReference>
<sequence>MRSCIGDPFGIHPRLSTAGRSTRSRTALALSSVLFSRENATNELLYVAVRPPRWTNLPCAALAAAAAGVVRRRATPSTKKTAGLTEEAKLALAMREEMVQDTVDASSPVPQSFDQAVAWACSASLRATAEGQVRQSMYFNTGRIDNQVSGELGNVLQFAERFAKTLAMSPRLPQGNGVRVLFTDFGAMSLVNTRWNPIPDNLTLDHLPPVLPKMELKMEEYTKISEFLESSMLLIVAPNQSEMAAVLAIFEVMKEQGKKVPVVLLNAKLLQDSVAAAGVMLRNFRTMEKTLLPIFHLEQFEPDDDKDPVPLNPAVIVRVWPRPYSVWEDNQEDPEAIDGYFLLDVNDSQAPDYQDCMTFLKGSREMTKRMRLKERQRREAGGKLI</sequence>
<reference evidence="2" key="1">
    <citation type="submission" date="2021-02" db="EMBL/GenBank/DDBJ databases">
        <authorList>
            <person name="Dougan E. K."/>
            <person name="Rhodes N."/>
            <person name="Thang M."/>
            <person name="Chan C."/>
        </authorList>
    </citation>
    <scope>NUCLEOTIDE SEQUENCE</scope>
</reference>
<dbReference type="InterPro" id="IPR053021">
    <property type="entry name" value="Chloroplast_ADK"/>
</dbReference>
<gene>
    <name evidence="2" type="ORF">SNAT2548_LOCUS1080</name>
</gene>
<comment type="caution">
    <text evidence="2">The sequence shown here is derived from an EMBL/GenBank/DDBJ whole genome shotgun (WGS) entry which is preliminary data.</text>
</comment>
<accession>A0A812GZM0</accession>
<protein>
    <recommendedName>
        <fullName evidence="1">DUF1995 domain-containing protein</fullName>
    </recommendedName>
</protein>
<evidence type="ECO:0000259" key="1">
    <source>
        <dbReference type="Pfam" id="PF09353"/>
    </source>
</evidence>
<dbReference type="Pfam" id="PF09353">
    <property type="entry name" value="DUF1995"/>
    <property type="match status" value="1"/>
</dbReference>